<comment type="caution">
    <text evidence="2">The sequence shown here is derived from an EMBL/GenBank/DDBJ whole genome shotgun (WGS) entry which is preliminary data.</text>
</comment>
<keyword evidence="3" id="KW-1185">Reference proteome</keyword>
<gene>
    <name evidence="2" type="ORF">C8046_12360</name>
</gene>
<sequence>MADDAPGAGRELADPSHRGRTTVADRVIEKIARQAARSSSPVTSGRVLGSGLPVVSVTTAGERARVDARIAAPWGAPPSSTAARAARHIRESLEALTPLTVDVVEVAVAELVLATTPERRVR</sequence>
<dbReference type="RefSeq" id="WP_109229716.1">
    <property type="nucleotide sequence ID" value="NZ_PYHR01000002.1"/>
</dbReference>
<proteinExistence type="predicted"/>
<protein>
    <recommendedName>
        <fullName evidence="4">Asp23/Gls24 family envelope stress response protein</fullName>
    </recommendedName>
</protein>
<dbReference type="EMBL" id="PYHR01000002">
    <property type="protein sequence ID" value="PWD51335.1"/>
    <property type="molecule type" value="Genomic_DNA"/>
</dbReference>
<dbReference type="AlphaFoldDB" id="A0A2U1ZWH1"/>
<accession>A0A2U1ZWH1</accession>
<evidence type="ECO:0008006" key="4">
    <source>
        <dbReference type="Google" id="ProtNLM"/>
    </source>
</evidence>
<dbReference type="Proteomes" id="UP000245166">
    <property type="component" value="Unassembled WGS sequence"/>
</dbReference>
<reference evidence="2 3" key="1">
    <citation type="submission" date="2018-03" db="EMBL/GenBank/DDBJ databases">
        <title>Genome assembly of novel Miniimonas species PCH200.</title>
        <authorList>
            <person name="Thakur V."/>
            <person name="Kumar V."/>
            <person name="Singh D."/>
        </authorList>
    </citation>
    <scope>NUCLEOTIDE SEQUENCE [LARGE SCALE GENOMIC DNA]</scope>
    <source>
        <strain evidence="2 3">PCH200</strain>
    </source>
</reference>
<name>A0A2U1ZWH1_9MICO</name>
<evidence type="ECO:0000256" key="1">
    <source>
        <dbReference type="SAM" id="MobiDB-lite"/>
    </source>
</evidence>
<organism evidence="2 3">
    <name type="scientific">Serinibacter arcticus</name>
    <dbReference type="NCBI Taxonomy" id="1655435"/>
    <lineage>
        <taxon>Bacteria</taxon>
        <taxon>Bacillati</taxon>
        <taxon>Actinomycetota</taxon>
        <taxon>Actinomycetes</taxon>
        <taxon>Micrococcales</taxon>
        <taxon>Beutenbergiaceae</taxon>
        <taxon>Serinibacter</taxon>
    </lineage>
</organism>
<evidence type="ECO:0000313" key="3">
    <source>
        <dbReference type="Proteomes" id="UP000245166"/>
    </source>
</evidence>
<evidence type="ECO:0000313" key="2">
    <source>
        <dbReference type="EMBL" id="PWD51335.1"/>
    </source>
</evidence>
<dbReference type="OrthoDB" id="4412373at2"/>
<feature type="region of interest" description="Disordered" evidence="1">
    <location>
        <begin position="1"/>
        <end position="23"/>
    </location>
</feature>